<dbReference type="AlphaFoldDB" id="A0A8I0AEN2"/>
<sequence length="73" mass="8464">MDEKKIARINELYKKSKTPAGLTSAEKEEQKNLRQEYIFAMKQNLRSVLNNIDIKEPDGSITRLEDIDPTKKV</sequence>
<dbReference type="Proteomes" id="UP000615234">
    <property type="component" value="Unassembled WGS sequence"/>
</dbReference>
<evidence type="ECO:0000313" key="3">
    <source>
        <dbReference type="EMBL" id="MBC5662458.1"/>
    </source>
</evidence>
<dbReference type="PANTHER" id="PTHR37300">
    <property type="entry name" value="UPF0291 PROTEIN CBO2609/CLC_2481"/>
    <property type="match status" value="1"/>
</dbReference>
<dbReference type="InterPro" id="IPR009242">
    <property type="entry name" value="DUF896"/>
</dbReference>
<comment type="caution">
    <text evidence="3">The sequence shown here is derived from an EMBL/GenBank/DDBJ whole genome shotgun (WGS) entry which is preliminary data.</text>
</comment>
<dbReference type="EMBL" id="JACOOX010000003">
    <property type="protein sequence ID" value="MBC5662458.1"/>
    <property type="molecule type" value="Genomic_DNA"/>
</dbReference>
<evidence type="ECO:0000256" key="2">
    <source>
        <dbReference type="HAMAP-Rule" id="MF_01103"/>
    </source>
</evidence>
<reference evidence="3 4" key="1">
    <citation type="submission" date="2020-08" db="EMBL/GenBank/DDBJ databases">
        <title>Genome public.</title>
        <authorList>
            <person name="Liu C."/>
            <person name="Sun Q."/>
        </authorList>
    </citation>
    <scope>NUCLEOTIDE SEQUENCE [LARGE SCALE GENOMIC DNA]</scope>
    <source>
        <strain evidence="3 4">NSJ-10</strain>
    </source>
</reference>
<dbReference type="RefSeq" id="WP_021943851.1">
    <property type="nucleotide sequence ID" value="NZ_JACOOX010000003.1"/>
</dbReference>
<comment type="subcellular location">
    <subcellularLocation>
        <location evidence="2">Cytoplasm</location>
    </subcellularLocation>
</comment>
<dbReference type="Pfam" id="PF05979">
    <property type="entry name" value="DUF896"/>
    <property type="match status" value="1"/>
</dbReference>
<dbReference type="PANTHER" id="PTHR37300:SF1">
    <property type="entry name" value="UPF0291 PROTEIN YNZC"/>
    <property type="match status" value="1"/>
</dbReference>
<organism evidence="3 4">
    <name type="scientific">Coprococcus hominis</name>
    <name type="common">ex Liu et al. 2022</name>
    <dbReference type="NCBI Taxonomy" id="2763039"/>
    <lineage>
        <taxon>Bacteria</taxon>
        <taxon>Bacillati</taxon>
        <taxon>Bacillota</taxon>
        <taxon>Clostridia</taxon>
        <taxon>Lachnospirales</taxon>
        <taxon>Lachnospiraceae</taxon>
        <taxon>Coprococcus</taxon>
    </lineage>
</organism>
<keyword evidence="1 2" id="KW-0963">Cytoplasm</keyword>
<gene>
    <name evidence="3" type="ORF">H8S09_06045</name>
</gene>
<dbReference type="GO" id="GO:0005737">
    <property type="term" value="C:cytoplasm"/>
    <property type="evidence" value="ECO:0007669"/>
    <property type="project" value="UniProtKB-SubCell"/>
</dbReference>
<dbReference type="SUPFAM" id="SSF158221">
    <property type="entry name" value="YnzC-like"/>
    <property type="match status" value="1"/>
</dbReference>
<evidence type="ECO:0000256" key="1">
    <source>
        <dbReference type="ARBA" id="ARBA00022490"/>
    </source>
</evidence>
<name>A0A8I0AEN2_9FIRM</name>
<dbReference type="Gene3D" id="1.10.287.540">
    <property type="entry name" value="Helix hairpin bin"/>
    <property type="match status" value="1"/>
</dbReference>
<protein>
    <recommendedName>
        <fullName evidence="2">UPF0291 protein H8S09_06045</fullName>
    </recommendedName>
</protein>
<comment type="similarity">
    <text evidence="2">Belongs to the UPF0291 family.</text>
</comment>
<dbReference type="HAMAP" id="MF_01103">
    <property type="entry name" value="UPF0291"/>
    <property type="match status" value="1"/>
</dbReference>
<accession>A0A8I0AEN2</accession>
<keyword evidence="4" id="KW-1185">Reference proteome</keyword>
<proteinExistence type="inferred from homology"/>
<evidence type="ECO:0000313" key="4">
    <source>
        <dbReference type="Proteomes" id="UP000615234"/>
    </source>
</evidence>